<feature type="non-terminal residue" evidence="1">
    <location>
        <position position="1"/>
    </location>
</feature>
<evidence type="ECO:0000313" key="2">
    <source>
        <dbReference type="Proteomes" id="UP000295832"/>
    </source>
</evidence>
<dbReference type="AlphaFoldDB" id="A0A4R8H7I4"/>
<reference evidence="1 2" key="1">
    <citation type="submission" date="2019-03" db="EMBL/GenBank/DDBJ databases">
        <title>Subsurface microbial communities from deep shales in Ohio and West Virginia, USA.</title>
        <authorList>
            <person name="Wrighton K."/>
        </authorList>
    </citation>
    <scope>NUCLEOTIDE SEQUENCE [LARGE SCALE GENOMIC DNA]</scope>
    <source>
        <strain evidence="1 2">MSL 6dP</strain>
    </source>
</reference>
<evidence type="ECO:0000313" key="1">
    <source>
        <dbReference type="EMBL" id="TDX50925.1"/>
    </source>
</evidence>
<name>A0A4R8H7I4_9FIRM</name>
<keyword evidence="2" id="KW-1185">Reference proteome</keyword>
<protein>
    <submittedName>
        <fullName evidence="1">Uncharacterized protein</fullName>
    </submittedName>
</protein>
<organism evidence="1 2">
    <name type="scientific">Orenia marismortui</name>
    <dbReference type="NCBI Taxonomy" id="46469"/>
    <lineage>
        <taxon>Bacteria</taxon>
        <taxon>Bacillati</taxon>
        <taxon>Bacillota</taxon>
        <taxon>Clostridia</taxon>
        <taxon>Halanaerobiales</taxon>
        <taxon>Halobacteroidaceae</taxon>
        <taxon>Orenia</taxon>
    </lineage>
</organism>
<comment type="caution">
    <text evidence="1">The sequence shown here is derived from an EMBL/GenBank/DDBJ whole genome shotgun (WGS) entry which is preliminary data.</text>
</comment>
<dbReference type="EMBL" id="SOEG01000017">
    <property type="protein sequence ID" value="TDX50925.1"/>
    <property type="molecule type" value="Genomic_DNA"/>
</dbReference>
<accession>A0A4R8H7I4</accession>
<proteinExistence type="predicted"/>
<gene>
    <name evidence="1" type="ORF">C7959_1171</name>
</gene>
<dbReference type="Proteomes" id="UP000295832">
    <property type="component" value="Unassembled WGS sequence"/>
</dbReference>
<sequence>WNGATIKESRIRENRTYGLKRGPSREAGPTLFELEYLFLKVIFRITGGNYGTKS</sequence>